<accession>A0A804N041</accession>
<dbReference type="AlphaFoldDB" id="A0A804N041"/>
<evidence type="ECO:0000313" key="3">
    <source>
        <dbReference type="Proteomes" id="UP000007305"/>
    </source>
</evidence>
<organism evidence="2 3">
    <name type="scientific">Zea mays</name>
    <name type="common">Maize</name>
    <dbReference type="NCBI Taxonomy" id="4577"/>
    <lineage>
        <taxon>Eukaryota</taxon>
        <taxon>Viridiplantae</taxon>
        <taxon>Streptophyta</taxon>
        <taxon>Embryophyta</taxon>
        <taxon>Tracheophyta</taxon>
        <taxon>Spermatophyta</taxon>
        <taxon>Magnoliopsida</taxon>
        <taxon>Liliopsida</taxon>
        <taxon>Poales</taxon>
        <taxon>Poaceae</taxon>
        <taxon>PACMAD clade</taxon>
        <taxon>Panicoideae</taxon>
        <taxon>Andropogonodae</taxon>
        <taxon>Andropogoneae</taxon>
        <taxon>Tripsacinae</taxon>
        <taxon>Zea</taxon>
    </lineage>
</organism>
<reference evidence="2" key="3">
    <citation type="submission" date="2021-05" db="UniProtKB">
        <authorList>
            <consortium name="EnsemblPlants"/>
        </authorList>
    </citation>
    <scope>IDENTIFICATION</scope>
    <source>
        <strain evidence="2">cv. B73</strain>
    </source>
</reference>
<dbReference type="SUPFAM" id="SSF54529">
    <property type="entry name" value="Mitochondrial glycoprotein MAM33-like"/>
    <property type="match status" value="1"/>
</dbReference>
<dbReference type="InParanoid" id="A0A804N041"/>
<dbReference type="Gramene" id="Zm00001eb124550_T001">
    <property type="protein sequence ID" value="Zm00001eb124550_P001"/>
    <property type="gene ID" value="Zm00001eb124550"/>
</dbReference>
<reference evidence="3" key="1">
    <citation type="submission" date="2015-12" db="EMBL/GenBank/DDBJ databases">
        <title>Update maize B73 reference genome by single molecule sequencing technologies.</title>
        <authorList>
            <consortium name="Maize Genome Sequencing Project"/>
            <person name="Ware D."/>
        </authorList>
    </citation>
    <scope>NUCLEOTIDE SEQUENCE [LARGE SCALE GENOMIC DNA]</scope>
    <source>
        <strain evidence="3">cv. B73</strain>
    </source>
</reference>
<evidence type="ECO:0007829" key="4">
    <source>
        <dbReference type="PeptideAtlas" id="A0A804N041"/>
    </source>
</evidence>
<protein>
    <submittedName>
        <fullName evidence="2">Uncharacterized protein</fullName>
    </submittedName>
</protein>
<dbReference type="Gene3D" id="3.10.280.10">
    <property type="entry name" value="Mitochondrial glycoprotein"/>
    <property type="match status" value="1"/>
</dbReference>
<dbReference type="GO" id="GO:0005759">
    <property type="term" value="C:mitochondrial matrix"/>
    <property type="evidence" value="ECO:0007669"/>
    <property type="project" value="InterPro"/>
</dbReference>
<evidence type="ECO:0000256" key="1">
    <source>
        <dbReference type="SAM" id="MobiDB-lite"/>
    </source>
</evidence>
<dbReference type="PANTHER" id="PTHR10826:SF15">
    <property type="entry name" value="OS01G0143800 PROTEIN"/>
    <property type="match status" value="1"/>
</dbReference>
<reference evidence="2" key="2">
    <citation type="submission" date="2019-07" db="EMBL/GenBank/DDBJ databases">
        <authorList>
            <person name="Seetharam A."/>
            <person name="Woodhouse M."/>
            <person name="Cannon E."/>
        </authorList>
    </citation>
    <scope>NUCLEOTIDE SEQUENCE [LARGE SCALE GENOMIC DNA]</scope>
    <source>
        <strain evidence="2">cv. B73</strain>
    </source>
</reference>
<keyword evidence="4" id="KW-1267">Proteomics identification</keyword>
<proteinExistence type="evidence at protein level"/>
<name>A0A804N041_MAIZE</name>
<sequence length="262" mass="28810">MEGLLPFLYRAILHLASGGQSPTGNPFFRNDSPPESPLAAHYYVRLAAGADVPAFLSSAARGYYDRGSCTGYMASPFESPPPLTFDTTMTFVSATASATLFLSILSQARSPGACICRQPLSSTHLRCTQRWAPTRHPCCWRARLREQKKGVRRRAGNLPGPLDIEIRETETESVPDNFPFEIIDEEGISVVSLRRDYKYEKIEVTVSMANLVGGPEFGDEDGEADGESAAKDDEEAEDSKHFSRPGPKLEFTIHNLSSGDHH</sequence>
<dbReference type="Pfam" id="PF02330">
    <property type="entry name" value="MAM33"/>
    <property type="match status" value="1"/>
</dbReference>
<dbReference type="Proteomes" id="UP000007305">
    <property type="component" value="Chromosome 3"/>
</dbReference>
<dbReference type="PANTHER" id="PTHR10826">
    <property type="entry name" value="COMPLEMENT COMPONENT 1"/>
    <property type="match status" value="1"/>
</dbReference>
<dbReference type="EnsemblPlants" id="Zm00001eb124550_T001">
    <property type="protein sequence ID" value="Zm00001eb124550_P001"/>
    <property type="gene ID" value="Zm00001eb124550"/>
</dbReference>
<evidence type="ECO:0000313" key="2">
    <source>
        <dbReference type="EnsemblPlants" id="Zm00001eb124550_P001"/>
    </source>
</evidence>
<feature type="compositionally biased region" description="Acidic residues" evidence="1">
    <location>
        <begin position="217"/>
        <end position="237"/>
    </location>
</feature>
<dbReference type="InterPro" id="IPR036561">
    <property type="entry name" value="MAM33_sf"/>
</dbReference>
<feature type="region of interest" description="Disordered" evidence="1">
    <location>
        <begin position="212"/>
        <end position="262"/>
    </location>
</feature>
<dbReference type="InterPro" id="IPR003428">
    <property type="entry name" value="MAM33"/>
</dbReference>
<keyword evidence="3" id="KW-1185">Reference proteome</keyword>